<dbReference type="EMBL" id="JACHMP010000001">
    <property type="protein sequence ID" value="MBB5821730.1"/>
    <property type="molecule type" value="Genomic_DNA"/>
</dbReference>
<accession>A0A7W9IJ93</accession>
<evidence type="ECO:0000313" key="1">
    <source>
        <dbReference type="EMBL" id="MBB5821730.1"/>
    </source>
</evidence>
<keyword evidence="2" id="KW-1185">Reference proteome</keyword>
<dbReference type="Proteomes" id="UP000540685">
    <property type="component" value="Unassembled WGS sequence"/>
</dbReference>
<dbReference type="RefSeq" id="WP_184541076.1">
    <property type="nucleotide sequence ID" value="NZ_JACHMP010000001.1"/>
</dbReference>
<dbReference type="InterPro" id="IPR023296">
    <property type="entry name" value="Glyco_hydro_beta-prop_sf"/>
</dbReference>
<name>A0A7W9IJ93_9ACTN</name>
<comment type="caution">
    <text evidence="1">The sequence shown here is derived from an EMBL/GenBank/DDBJ whole genome shotgun (WGS) entry which is preliminary data.</text>
</comment>
<dbReference type="InterPro" id="IPR006311">
    <property type="entry name" value="TAT_signal"/>
</dbReference>
<reference evidence="1 2" key="1">
    <citation type="submission" date="2020-08" db="EMBL/GenBank/DDBJ databases">
        <title>Sequencing the genomes of 1000 actinobacteria strains.</title>
        <authorList>
            <person name="Klenk H.-P."/>
        </authorList>
    </citation>
    <scope>NUCLEOTIDE SEQUENCE [LARGE SCALE GENOMIC DNA]</scope>
    <source>
        <strain evidence="1 2">DSM 46887</strain>
    </source>
</reference>
<sequence length="208" mass="22409">MSEPVLNRRTLLRTALGTGLTVAVGGHVITTTRLATSADGIDFTYHGVVLDTSMVPGLSEASYARVFDHSIPALGSRYVMVFMGYHGGKRKIFWGWSSDALTWRFDPSPLVSPAGDGLNDISGPHVLRRNGTTYVVYHGGDGRMYLTEVGNAFDREVHLGVFHASLRGAPDNGRSAAPAFGTDRGVEYMFYEAGQRGSTTIAVARVTP</sequence>
<dbReference type="SUPFAM" id="SSF75005">
    <property type="entry name" value="Arabinanase/levansucrase/invertase"/>
    <property type="match status" value="1"/>
</dbReference>
<proteinExistence type="predicted"/>
<evidence type="ECO:0000313" key="2">
    <source>
        <dbReference type="Proteomes" id="UP000540685"/>
    </source>
</evidence>
<dbReference type="PROSITE" id="PS51318">
    <property type="entry name" value="TAT"/>
    <property type="match status" value="1"/>
</dbReference>
<protein>
    <submittedName>
        <fullName evidence="1">Uncharacterized protein</fullName>
    </submittedName>
</protein>
<dbReference type="Gene3D" id="2.115.10.20">
    <property type="entry name" value="Glycosyl hydrolase domain, family 43"/>
    <property type="match status" value="1"/>
</dbReference>
<organism evidence="1 2">
    <name type="scientific">Streptosporangium becharense</name>
    <dbReference type="NCBI Taxonomy" id="1816182"/>
    <lineage>
        <taxon>Bacteria</taxon>
        <taxon>Bacillati</taxon>
        <taxon>Actinomycetota</taxon>
        <taxon>Actinomycetes</taxon>
        <taxon>Streptosporangiales</taxon>
        <taxon>Streptosporangiaceae</taxon>
        <taxon>Streptosporangium</taxon>
    </lineage>
</organism>
<gene>
    <name evidence="1" type="ORF">F4562_004792</name>
</gene>
<dbReference type="AlphaFoldDB" id="A0A7W9IJ93"/>